<proteinExistence type="predicted"/>
<accession>A0A5C8HX13</accession>
<evidence type="ECO:0000256" key="7">
    <source>
        <dbReference type="ARBA" id="ARBA00022840"/>
    </source>
</evidence>
<keyword evidence="4 11" id="KW-0808">Transferase</keyword>
<reference evidence="11 12" key="1">
    <citation type="submission" date="2019-08" db="EMBL/GenBank/DDBJ databases">
        <authorList>
            <person name="Dong K."/>
        </authorList>
    </citation>
    <scope>NUCLEOTIDE SEQUENCE [LARGE SCALE GENOMIC DNA]</scope>
    <source>
        <strain evidence="11 12">JCM14558</strain>
    </source>
</reference>
<dbReference type="PANTHER" id="PTHR43071:SF1">
    <property type="entry name" value="2-AMINO-4-HYDROXY-6-HYDROXYMETHYLDIHYDROPTERIDINE PYROPHOSPHOKINASE"/>
    <property type="match status" value="1"/>
</dbReference>
<evidence type="ECO:0000256" key="8">
    <source>
        <dbReference type="ARBA" id="ARBA00022909"/>
    </source>
</evidence>
<feature type="compositionally biased region" description="Basic residues" evidence="9">
    <location>
        <begin position="39"/>
        <end position="86"/>
    </location>
</feature>
<evidence type="ECO:0000256" key="2">
    <source>
        <dbReference type="ARBA" id="ARBA00005051"/>
    </source>
</evidence>
<evidence type="ECO:0000256" key="1">
    <source>
        <dbReference type="ARBA" id="ARBA00000198"/>
    </source>
</evidence>
<dbReference type="NCBIfam" id="TIGR01498">
    <property type="entry name" value="folK"/>
    <property type="match status" value="1"/>
</dbReference>
<dbReference type="GO" id="GO:0016301">
    <property type="term" value="F:kinase activity"/>
    <property type="evidence" value="ECO:0007669"/>
    <property type="project" value="UniProtKB-KW"/>
</dbReference>
<dbReference type="OrthoDB" id="9808041at2"/>
<evidence type="ECO:0000256" key="3">
    <source>
        <dbReference type="ARBA" id="ARBA00013253"/>
    </source>
</evidence>
<feature type="compositionally biased region" description="Basic residues" evidence="9">
    <location>
        <begin position="94"/>
        <end position="107"/>
    </location>
</feature>
<comment type="catalytic activity">
    <reaction evidence="1">
        <text>6-hydroxymethyl-7,8-dihydropterin + ATP = (7,8-dihydropterin-6-yl)methyl diphosphate + AMP + H(+)</text>
        <dbReference type="Rhea" id="RHEA:11412"/>
        <dbReference type="ChEBI" id="CHEBI:15378"/>
        <dbReference type="ChEBI" id="CHEBI:30616"/>
        <dbReference type="ChEBI" id="CHEBI:44841"/>
        <dbReference type="ChEBI" id="CHEBI:72950"/>
        <dbReference type="ChEBI" id="CHEBI:456215"/>
        <dbReference type="EC" id="2.7.6.3"/>
    </reaction>
</comment>
<dbReference type="AlphaFoldDB" id="A0A5C8HX13"/>
<dbReference type="EC" id="2.7.6.3" evidence="3"/>
<gene>
    <name evidence="11" type="primary">folK</name>
    <name evidence="11" type="ORF">FVP77_10415</name>
</gene>
<dbReference type="UniPathway" id="UPA00077">
    <property type="reaction ID" value="UER00155"/>
</dbReference>
<dbReference type="GO" id="GO:0003848">
    <property type="term" value="F:2-amino-4-hydroxy-6-hydroxymethyldihydropteridine diphosphokinase activity"/>
    <property type="evidence" value="ECO:0007669"/>
    <property type="project" value="UniProtKB-EC"/>
</dbReference>
<keyword evidence="12" id="KW-1185">Reference proteome</keyword>
<evidence type="ECO:0000256" key="9">
    <source>
        <dbReference type="SAM" id="MobiDB-lite"/>
    </source>
</evidence>
<evidence type="ECO:0000256" key="6">
    <source>
        <dbReference type="ARBA" id="ARBA00022777"/>
    </source>
</evidence>
<dbReference type="GO" id="GO:0005524">
    <property type="term" value="F:ATP binding"/>
    <property type="evidence" value="ECO:0007669"/>
    <property type="project" value="UniProtKB-KW"/>
</dbReference>
<dbReference type="GO" id="GO:0046654">
    <property type="term" value="P:tetrahydrofolate biosynthetic process"/>
    <property type="evidence" value="ECO:0007669"/>
    <property type="project" value="UniProtKB-UniPathway"/>
</dbReference>
<evidence type="ECO:0000313" key="12">
    <source>
        <dbReference type="Proteomes" id="UP000321034"/>
    </source>
</evidence>
<evidence type="ECO:0000256" key="5">
    <source>
        <dbReference type="ARBA" id="ARBA00022741"/>
    </source>
</evidence>
<dbReference type="SUPFAM" id="SSF55083">
    <property type="entry name" value="6-hydroxymethyl-7,8-dihydropterin pyrophosphokinase, HPPK"/>
    <property type="match status" value="1"/>
</dbReference>
<keyword evidence="7" id="KW-0067">ATP-binding</keyword>
<evidence type="ECO:0000313" key="11">
    <source>
        <dbReference type="EMBL" id="TXK10457.1"/>
    </source>
</evidence>
<comment type="caution">
    <text evidence="11">The sequence shown here is derived from an EMBL/GenBank/DDBJ whole genome shotgun (WGS) entry which is preliminary data.</text>
</comment>
<organism evidence="11 12">
    <name type="scientific">Microbacterium hatanonis</name>
    <dbReference type="NCBI Taxonomy" id="404366"/>
    <lineage>
        <taxon>Bacteria</taxon>
        <taxon>Bacillati</taxon>
        <taxon>Actinomycetota</taxon>
        <taxon>Actinomycetes</taxon>
        <taxon>Micrococcales</taxon>
        <taxon>Microbacteriaceae</taxon>
        <taxon>Microbacterium</taxon>
    </lineage>
</organism>
<keyword evidence="6 11" id="KW-0418">Kinase</keyword>
<sequence>MRPSLAATSRPPSPARCPRETERGPCGCTTSPPPATHSASRRSGRTRTRREHGPRRRDHPHRRARVGPPRRVRRRTCAGAGVRRRPHVADRHGPCRRIRRRRRHGPLRRTGGADRGARRHRSGEPARDPRRADRGRRADRSPRRASRRHRPQALGADHGAVRRRLGHDPPHATGPSRRAVRVRGRAVSDVAVEGRPRPAIAVVALGANLGDREATLEAALTDLAALPLTDRVRTSAVMETVAVTTSGPDAEAPRYLNAVALVATRLAPSVLLAYLHQIEARHGRERGERWADRTLDLDLVSYGAVVSNDARLILPHPRAAEREFVLAPWHEVDPDAELPGAGRVADLIADLRGAR</sequence>
<dbReference type="InterPro" id="IPR035907">
    <property type="entry name" value="Hppk_sf"/>
</dbReference>
<evidence type="ECO:0000259" key="10">
    <source>
        <dbReference type="Pfam" id="PF01288"/>
    </source>
</evidence>
<dbReference type="GO" id="GO:0046656">
    <property type="term" value="P:folic acid biosynthetic process"/>
    <property type="evidence" value="ECO:0007669"/>
    <property type="project" value="UniProtKB-KW"/>
</dbReference>
<dbReference type="CDD" id="cd00483">
    <property type="entry name" value="HPPK"/>
    <property type="match status" value="1"/>
</dbReference>
<dbReference type="PANTHER" id="PTHR43071">
    <property type="entry name" value="2-AMINO-4-HYDROXY-6-HYDROXYMETHYLDIHYDROPTERIDINE PYROPHOSPHOKINASE"/>
    <property type="match status" value="1"/>
</dbReference>
<dbReference type="EMBL" id="VRSV01000002">
    <property type="protein sequence ID" value="TXK10457.1"/>
    <property type="molecule type" value="Genomic_DNA"/>
</dbReference>
<dbReference type="Gene3D" id="3.30.70.560">
    <property type="entry name" value="7,8-Dihydro-6-hydroxymethylpterin-pyrophosphokinase HPPK"/>
    <property type="match status" value="1"/>
</dbReference>
<dbReference type="InterPro" id="IPR000550">
    <property type="entry name" value="Hppk"/>
</dbReference>
<dbReference type="Proteomes" id="UP000321034">
    <property type="component" value="Unassembled WGS sequence"/>
</dbReference>
<protein>
    <recommendedName>
        <fullName evidence="3">2-amino-4-hydroxy-6-hydroxymethyldihydropteridine diphosphokinase</fullName>
        <ecNumber evidence="3">2.7.6.3</ecNumber>
    </recommendedName>
</protein>
<keyword evidence="8" id="KW-0289">Folate biosynthesis</keyword>
<feature type="compositionally biased region" description="Basic and acidic residues" evidence="9">
    <location>
        <begin position="111"/>
        <end position="142"/>
    </location>
</feature>
<keyword evidence="5" id="KW-0547">Nucleotide-binding</keyword>
<comment type="pathway">
    <text evidence="2">Cofactor biosynthesis; tetrahydrofolate biosynthesis; 2-amino-4-hydroxy-6-hydroxymethyl-7,8-dihydropteridine diphosphate from 7,8-dihydroneopterin triphosphate: step 4/4.</text>
</comment>
<evidence type="ECO:0000256" key="4">
    <source>
        <dbReference type="ARBA" id="ARBA00022679"/>
    </source>
</evidence>
<name>A0A5C8HX13_9MICO</name>
<dbReference type="Pfam" id="PF01288">
    <property type="entry name" value="HPPK"/>
    <property type="match status" value="1"/>
</dbReference>
<feature type="region of interest" description="Disordered" evidence="9">
    <location>
        <begin position="1"/>
        <end position="181"/>
    </location>
</feature>
<feature type="domain" description="7,8-dihydro-6-hydroxymethylpterin-pyrophosphokinase" evidence="10">
    <location>
        <begin position="202"/>
        <end position="334"/>
    </location>
</feature>